<name>A0ABV0NZF3_9TELE</name>
<dbReference type="Proteomes" id="UP001476798">
    <property type="component" value="Unassembled WGS sequence"/>
</dbReference>
<organism evidence="1 2">
    <name type="scientific">Goodea atripinnis</name>
    <dbReference type="NCBI Taxonomy" id="208336"/>
    <lineage>
        <taxon>Eukaryota</taxon>
        <taxon>Metazoa</taxon>
        <taxon>Chordata</taxon>
        <taxon>Craniata</taxon>
        <taxon>Vertebrata</taxon>
        <taxon>Euteleostomi</taxon>
        <taxon>Actinopterygii</taxon>
        <taxon>Neopterygii</taxon>
        <taxon>Teleostei</taxon>
        <taxon>Neoteleostei</taxon>
        <taxon>Acanthomorphata</taxon>
        <taxon>Ovalentaria</taxon>
        <taxon>Atherinomorphae</taxon>
        <taxon>Cyprinodontiformes</taxon>
        <taxon>Goodeidae</taxon>
        <taxon>Goodea</taxon>
    </lineage>
</organism>
<keyword evidence="2" id="KW-1185">Reference proteome</keyword>
<proteinExistence type="predicted"/>
<accession>A0ABV0NZF3</accession>
<evidence type="ECO:0000313" key="2">
    <source>
        <dbReference type="Proteomes" id="UP001476798"/>
    </source>
</evidence>
<evidence type="ECO:0000313" key="1">
    <source>
        <dbReference type="EMBL" id="MEQ2176670.1"/>
    </source>
</evidence>
<sequence length="113" mass="12859">MGGVPTEVFDPSGMLLQEFISSKDPKECDCLCIQTTPLLHTEVFCSRWRRTLFLCLPHPSHICPASALCLVFFLEPLFAYLPNSELWIRSAGLSVQLIKFSRREDMVEEDPLV</sequence>
<dbReference type="EMBL" id="JAHRIO010054752">
    <property type="protein sequence ID" value="MEQ2176670.1"/>
    <property type="molecule type" value="Genomic_DNA"/>
</dbReference>
<comment type="caution">
    <text evidence="1">The sequence shown here is derived from an EMBL/GenBank/DDBJ whole genome shotgun (WGS) entry which is preliminary data.</text>
</comment>
<gene>
    <name evidence="1" type="ORF">GOODEAATRI_030367</name>
</gene>
<protein>
    <submittedName>
        <fullName evidence="1">Uncharacterized protein</fullName>
    </submittedName>
</protein>
<reference evidence="1 2" key="1">
    <citation type="submission" date="2021-06" db="EMBL/GenBank/DDBJ databases">
        <authorList>
            <person name="Palmer J.M."/>
        </authorList>
    </citation>
    <scope>NUCLEOTIDE SEQUENCE [LARGE SCALE GENOMIC DNA]</scope>
    <source>
        <strain evidence="1 2">GA_2019</strain>
        <tissue evidence="1">Muscle</tissue>
    </source>
</reference>